<evidence type="ECO:0000313" key="3">
    <source>
        <dbReference type="Proteomes" id="UP000652219"/>
    </source>
</evidence>
<feature type="region of interest" description="Disordered" evidence="1">
    <location>
        <begin position="19"/>
        <end position="77"/>
    </location>
</feature>
<evidence type="ECO:0000313" key="2">
    <source>
        <dbReference type="EMBL" id="KAF6802560.1"/>
    </source>
</evidence>
<dbReference type="EMBL" id="WIGN01000267">
    <property type="protein sequence ID" value="KAF6802560.1"/>
    <property type="molecule type" value="Genomic_DNA"/>
</dbReference>
<comment type="caution">
    <text evidence="2">The sequence shown here is derived from an EMBL/GenBank/DDBJ whole genome shotgun (WGS) entry which is preliminary data.</text>
</comment>
<sequence length="122" mass="13028">MMFEEDGTQRVSHVQVLRVSPGTRTTLKDMRASAGAPTPASGVDQSADRDRDREDPSATVVVPSRAAGSGGGDGGHVVASLDLRSWPAVSPRLMNKTLLKIDSSCWTSEINERHSKKLTVPS</sequence>
<keyword evidence="3" id="KW-1185">Reference proteome</keyword>
<dbReference type="AlphaFoldDB" id="A0A8H6IXZ8"/>
<gene>
    <name evidence="2" type="ORF">CSOJ01_11523</name>
</gene>
<evidence type="ECO:0000256" key="1">
    <source>
        <dbReference type="SAM" id="MobiDB-lite"/>
    </source>
</evidence>
<proteinExistence type="predicted"/>
<organism evidence="2 3">
    <name type="scientific">Colletotrichum sojae</name>
    <dbReference type="NCBI Taxonomy" id="2175907"/>
    <lineage>
        <taxon>Eukaryota</taxon>
        <taxon>Fungi</taxon>
        <taxon>Dikarya</taxon>
        <taxon>Ascomycota</taxon>
        <taxon>Pezizomycotina</taxon>
        <taxon>Sordariomycetes</taxon>
        <taxon>Hypocreomycetidae</taxon>
        <taxon>Glomerellales</taxon>
        <taxon>Glomerellaceae</taxon>
        <taxon>Colletotrichum</taxon>
        <taxon>Colletotrichum orchidearum species complex</taxon>
    </lineage>
</organism>
<accession>A0A8H6IXZ8</accession>
<reference evidence="2 3" key="1">
    <citation type="journal article" date="2020" name="Phytopathology">
        <title>Genome Sequence Resources of Colletotrichum truncatum, C. plurivorum, C. musicola, and C. sojae: Four Species Pathogenic to Soybean (Glycine max).</title>
        <authorList>
            <person name="Rogerio F."/>
            <person name="Boufleur T.R."/>
            <person name="Ciampi-Guillardi M."/>
            <person name="Sukno S.A."/>
            <person name="Thon M.R."/>
            <person name="Massola Junior N.S."/>
            <person name="Baroncelli R."/>
        </authorList>
    </citation>
    <scope>NUCLEOTIDE SEQUENCE [LARGE SCALE GENOMIC DNA]</scope>
    <source>
        <strain evidence="2 3">LFN0009</strain>
    </source>
</reference>
<feature type="compositionally biased region" description="Basic and acidic residues" evidence="1">
    <location>
        <begin position="46"/>
        <end position="56"/>
    </location>
</feature>
<name>A0A8H6IXZ8_9PEZI</name>
<protein>
    <submittedName>
        <fullName evidence="2">Uncharacterized protein</fullName>
    </submittedName>
</protein>
<dbReference type="Proteomes" id="UP000652219">
    <property type="component" value="Unassembled WGS sequence"/>
</dbReference>